<gene>
    <name evidence="1" type="ORF">DSM112329_02853</name>
</gene>
<protein>
    <recommendedName>
        <fullName evidence="2">SnoaL-like domain-containing protein</fullName>
    </recommendedName>
</protein>
<dbReference type="AlphaFoldDB" id="A0AAU7AWJ9"/>
<organism evidence="1">
    <name type="scientific">Paraconexibacter sp. AEG42_29</name>
    <dbReference type="NCBI Taxonomy" id="2997339"/>
    <lineage>
        <taxon>Bacteria</taxon>
        <taxon>Bacillati</taxon>
        <taxon>Actinomycetota</taxon>
        <taxon>Thermoleophilia</taxon>
        <taxon>Solirubrobacterales</taxon>
        <taxon>Paraconexibacteraceae</taxon>
        <taxon>Paraconexibacter</taxon>
    </lineage>
</organism>
<accession>A0AAU7AWJ9</accession>
<reference evidence="1" key="1">
    <citation type="submission" date="2022-12" db="EMBL/GenBank/DDBJ databases">
        <title>Paraconexibacter alkalitolerans sp. nov. and Baekduia alba sp. nov., isolated from soil and emended description of the genera Paraconexibacter (Chun et al., 2020) and Baekduia (An et al., 2020).</title>
        <authorList>
            <person name="Vieira S."/>
            <person name="Huber K.J."/>
            <person name="Geppert A."/>
            <person name="Wolf J."/>
            <person name="Neumann-Schaal M."/>
            <person name="Muesken M."/>
            <person name="Overmann J."/>
        </authorList>
    </citation>
    <scope>NUCLEOTIDE SEQUENCE</scope>
    <source>
        <strain evidence="1">AEG42_29</strain>
    </source>
</reference>
<sequence>MVWIEDGWLSHLEIYWWSDRAPTEFPELAQLTAHRLG</sequence>
<dbReference type="KEGG" id="parq:DSM112329_02853"/>
<dbReference type="EMBL" id="CP114014">
    <property type="protein sequence ID" value="XAY05992.1"/>
    <property type="molecule type" value="Genomic_DNA"/>
</dbReference>
<evidence type="ECO:0008006" key="2">
    <source>
        <dbReference type="Google" id="ProtNLM"/>
    </source>
</evidence>
<evidence type="ECO:0000313" key="1">
    <source>
        <dbReference type="EMBL" id="XAY05992.1"/>
    </source>
</evidence>
<name>A0AAU7AWJ9_9ACTN</name>
<proteinExistence type="predicted"/>